<reference evidence="1" key="1">
    <citation type="submission" date="2013-09" db="EMBL/GenBank/DDBJ databases">
        <title>Complete nucleotide sequence of Streptomyces linear plasmid pFRL4.</title>
        <authorList>
            <person name="Chen Z."/>
            <person name="Fang P."/>
            <person name="Qin Z."/>
        </authorList>
    </citation>
    <scope>NUCLEOTIDE SEQUENCE</scope>
    <source>
        <plasmid evidence="1">pFRL4</plasmid>
    </source>
</reference>
<dbReference type="AlphaFoldDB" id="V9Z5H2"/>
<protein>
    <submittedName>
        <fullName evidence="1">Uncharacterized protein</fullName>
    </submittedName>
</protein>
<dbReference type="EMBL" id="KF602049">
    <property type="protein sequence ID" value="AHE39333.1"/>
    <property type="molecule type" value="Genomic_DNA"/>
</dbReference>
<accession>V9Z5H2</accession>
<evidence type="ECO:0000313" key="1">
    <source>
        <dbReference type="EMBL" id="AHE39333.1"/>
    </source>
</evidence>
<organism evidence="1">
    <name type="scientific">Streptomyces sp. F2</name>
    <dbReference type="NCBI Taxonomy" id="317660"/>
    <lineage>
        <taxon>Bacteria</taxon>
        <taxon>Bacillati</taxon>
        <taxon>Actinomycetota</taxon>
        <taxon>Actinomycetes</taxon>
        <taxon>Kitasatosporales</taxon>
        <taxon>Streptomycetaceae</taxon>
        <taxon>Streptomyces</taxon>
    </lineage>
</organism>
<name>V9Z5H2_9ACTN</name>
<geneLocation type="plasmid" evidence="1">
    <name>pFRL4</name>
</geneLocation>
<proteinExistence type="predicted"/>
<keyword evidence="1" id="KW-0614">Plasmid</keyword>
<sequence length="63" mass="6681">MTESTIQASVRSRSVHTLAPRHPWLTHGTTPLLRLGARHWPCAVAVGSPGPGLACISRAGEAR</sequence>
<gene>
    <name evidence="1" type="ORF">pFRL4_100</name>
</gene>